<reference evidence="1" key="1">
    <citation type="submission" date="2020-11" db="EMBL/GenBank/DDBJ databases">
        <title>Nocardioides cynanchi sp. nov., isolated from soil of rhizosphere of Cynanchum wilfordii.</title>
        <authorList>
            <person name="Lee J.-S."/>
            <person name="Suh M.K."/>
            <person name="Kim J.-S."/>
        </authorList>
    </citation>
    <scope>NUCLEOTIDE SEQUENCE</scope>
    <source>
        <strain evidence="1">KCTC 19276</strain>
    </source>
</reference>
<evidence type="ECO:0000313" key="2">
    <source>
        <dbReference type="Proteomes" id="UP000660668"/>
    </source>
</evidence>
<dbReference type="Proteomes" id="UP000660668">
    <property type="component" value="Unassembled WGS sequence"/>
</dbReference>
<dbReference type="EMBL" id="JADKPO010000001">
    <property type="protein sequence ID" value="MBF4766204.1"/>
    <property type="molecule type" value="Genomic_DNA"/>
</dbReference>
<dbReference type="RefSeq" id="WP_194694363.1">
    <property type="nucleotide sequence ID" value="NZ_JADKPO010000001.1"/>
</dbReference>
<dbReference type="Pfam" id="PF13618">
    <property type="entry name" value="Gluconate_2-dh3"/>
    <property type="match status" value="1"/>
</dbReference>
<evidence type="ECO:0000313" key="1">
    <source>
        <dbReference type="EMBL" id="MBF4766204.1"/>
    </source>
</evidence>
<protein>
    <submittedName>
        <fullName evidence="1">Gluconate 2-dehydrogenase subunit 3 family protein</fullName>
    </submittedName>
</protein>
<proteinExistence type="predicted"/>
<gene>
    <name evidence="1" type="ORF">ISU10_00300</name>
</gene>
<dbReference type="InterPro" id="IPR027056">
    <property type="entry name" value="Gluconate_2DH_su3"/>
</dbReference>
<name>A0A930VEU6_9ACTN</name>
<dbReference type="AlphaFoldDB" id="A0A930VEU6"/>
<keyword evidence="2" id="KW-1185">Reference proteome</keyword>
<comment type="caution">
    <text evidence="1">The sequence shown here is derived from an EMBL/GenBank/DDBJ whole genome shotgun (WGS) entry which is preliminary data.</text>
</comment>
<sequence>MVNDRESIFLTFQALRPDEAELFLGVIETVLPHAQPQLDLPRIATALVIDAQMVAGLDLRALVLDGLREVDQSCRRAHGAGFTSVPPEQRVEALRAVEDTPFFQTLIHIVKADFYNRHIVWRVLGYPDLDREDGYLDHGFDRLPLVGAGTAEMTGEASRG</sequence>
<organism evidence="1 2">
    <name type="scientific">Nocardioides agariphilus</name>
    <dbReference type="NCBI Taxonomy" id="433664"/>
    <lineage>
        <taxon>Bacteria</taxon>
        <taxon>Bacillati</taxon>
        <taxon>Actinomycetota</taxon>
        <taxon>Actinomycetes</taxon>
        <taxon>Propionibacteriales</taxon>
        <taxon>Nocardioidaceae</taxon>
        <taxon>Nocardioides</taxon>
    </lineage>
</organism>
<accession>A0A930VEU6</accession>